<dbReference type="AlphaFoldDB" id="A0A3A6PXP5"/>
<dbReference type="OrthoDB" id="331021at2157"/>
<proteinExistence type="predicted"/>
<keyword evidence="1" id="KW-1133">Transmembrane helix</keyword>
<keyword evidence="4" id="KW-1185">Reference proteome</keyword>
<reference evidence="3 4" key="1">
    <citation type="submission" date="2018-06" db="EMBL/GenBank/DDBJ databases">
        <title>Halonotius sp. F13-13 a new haloarchaeeon isolated from a solar saltern from Isla Cristina, Huelva, Spain.</title>
        <authorList>
            <person name="Duran-Viseras A."/>
            <person name="Sanchez-Porro C."/>
            <person name="Ventosa A."/>
        </authorList>
    </citation>
    <scope>NUCLEOTIDE SEQUENCE [LARGE SCALE GENOMIC DNA]</scope>
    <source>
        <strain evidence="3 4">F13-13</strain>
    </source>
</reference>
<dbReference type="Gene3D" id="1.10.10.10">
    <property type="entry name" value="Winged helix-like DNA-binding domain superfamily/Winged helix DNA-binding domain"/>
    <property type="match status" value="1"/>
</dbReference>
<feature type="transmembrane region" description="Helical" evidence="1">
    <location>
        <begin position="115"/>
        <end position="137"/>
    </location>
</feature>
<dbReference type="Pfam" id="PF24035">
    <property type="entry name" value="DUF7344"/>
    <property type="match status" value="1"/>
</dbReference>
<keyword evidence="1" id="KW-0812">Transmembrane</keyword>
<comment type="caution">
    <text evidence="3">The sequence shown here is derived from an EMBL/GenBank/DDBJ whole genome shotgun (WGS) entry which is preliminary data.</text>
</comment>
<dbReference type="InterPro" id="IPR055768">
    <property type="entry name" value="DUF7344"/>
</dbReference>
<keyword evidence="1" id="KW-0472">Membrane</keyword>
<dbReference type="EMBL" id="QKNY01000011">
    <property type="protein sequence ID" value="RJX43027.1"/>
    <property type="molecule type" value="Genomic_DNA"/>
</dbReference>
<dbReference type="RefSeq" id="WP_120102836.1">
    <property type="nucleotide sequence ID" value="NZ_QKNY01000011.1"/>
</dbReference>
<evidence type="ECO:0000313" key="4">
    <source>
        <dbReference type="Proteomes" id="UP000276588"/>
    </source>
</evidence>
<feature type="domain" description="DUF7344" evidence="2">
    <location>
        <begin position="13"/>
        <end position="90"/>
    </location>
</feature>
<dbReference type="Proteomes" id="UP000276588">
    <property type="component" value="Unassembled WGS sequence"/>
</dbReference>
<evidence type="ECO:0000256" key="1">
    <source>
        <dbReference type="SAM" id="Phobius"/>
    </source>
</evidence>
<evidence type="ECO:0000313" key="3">
    <source>
        <dbReference type="EMBL" id="RJX43027.1"/>
    </source>
</evidence>
<evidence type="ECO:0000259" key="2">
    <source>
        <dbReference type="Pfam" id="PF24035"/>
    </source>
</evidence>
<dbReference type="InterPro" id="IPR036388">
    <property type="entry name" value="WH-like_DNA-bd_sf"/>
</dbReference>
<feature type="transmembrane region" description="Helical" evidence="1">
    <location>
        <begin position="143"/>
        <end position="162"/>
    </location>
</feature>
<protein>
    <recommendedName>
        <fullName evidence="2">DUF7344 domain-containing protein</fullName>
    </recommendedName>
</protein>
<name>A0A3A6PXP5_9EURY</name>
<sequence>MFNQAMLPEVEVYSVLSNARRREVLTELWKQPESMSLRDLSERIATTESGERPAPRALRGSVYNALHQTHLPKLDSLGLVVYDPNRKTVRVCSQAGQLNRYMDVTTRIGVTWGEYYRALGVVGLVVTVGSLATVPLLSAVDPLIPATACLLLFSGSTIYQLYAGRLGTGGQVTRLLARFF</sequence>
<gene>
    <name evidence="3" type="ORF">DM826_07745</name>
</gene>
<organism evidence="3 4">
    <name type="scientific">Halonotius aquaticus</name>
    <dbReference type="NCBI Taxonomy" id="2216978"/>
    <lineage>
        <taxon>Archaea</taxon>
        <taxon>Methanobacteriati</taxon>
        <taxon>Methanobacteriota</taxon>
        <taxon>Stenosarchaea group</taxon>
        <taxon>Halobacteria</taxon>
        <taxon>Halobacteriales</taxon>
        <taxon>Haloferacaceae</taxon>
        <taxon>Halonotius</taxon>
    </lineage>
</organism>
<accession>A0A3A6PXP5</accession>